<gene>
    <name evidence="1" type="ORF">UH38_02645</name>
</gene>
<dbReference type="AlphaFoldDB" id="A0A0D8ZX69"/>
<evidence type="ECO:0000313" key="2">
    <source>
        <dbReference type="Proteomes" id="UP000032452"/>
    </source>
</evidence>
<name>A0A0D8ZX69_9CYAN</name>
<comment type="caution">
    <text evidence="1">The sequence shown here is derived from an EMBL/GenBank/DDBJ whole genome shotgun (WGS) entry which is preliminary data.</text>
</comment>
<proteinExistence type="predicted"/>
<dbReference type="RefSeq" id="WP_045053083.1">
    <property type="nucleotide sequence ID" value="NZ_CAWMDP010000059.1"/>
</dbReference>
<protein>
    <submittedName>
        <fullName evidence="1">Uncharacterized protein</fullName>
    </submittedName>
</protein>
<organism evidence="1 2">
    <name type="scientific">Aliterella atlantica CENA595</name>
    <dbReference type="NCBI Taxonomy" id="1618023"/>
    <lineage>
        <taxon>Bacteria</taxon>
        <taxon>Bacillati</taxon>
        <taxon>Cyanobacteriota</taxon>
        <taxon>Cyanophyceae</taxon>
        <taxon>Chroococcidiopsidales</taxon>
        <taxon>Aliterellaceae</taxon>
        <taxon>Aliterella</taxon>
    </lineage>
</organism>
<evidence type="ECO:0000313" key="1">
    <source>
        <dbReference type="EMBL" id="KJH72992.1"/>
    </source>
</evidence>
<dbReference type="STRING" id="1618023.UH38_02645"/>
<accession>A0A0D8ZX69</accession>
<dbReference type="EMBL" id="JYON01000002">
    <property type="protein sequence ID" value="KJH72992.1"/>
    <property type="molecule type" value="Genomic_DNA"/>
</dbReference>
<sequence>MTKATLTQERFQQNDIPTRLSHLSAHLAQIQFLATNAKDEDKIISLMCESRYYIEWTVPQLVDINVDSAALLVDLGRTLTRWLFNWETIWTDSKVRCEIAQIAKQALEHIREMSKDSEINSHF</sequence>
<reference evidence="1 2" key="1">
    <citation type="submission" date="2015-02" db="EMBL/GenBank/DDBJ databases">
        <title>Draft genome of a novel marine cyanobacterium (Chroococcales) isolated from South Atlantic Ocean.</title>
        <authorList>
            <person name="Rigonato J."/>
            <person name="Alvarenga D.O."/>
            <person name="Branco L.H."/>
            <person name="Varani A.M."/>
            <person name="Brandini F.P."/>
            <person name="Fiore M.F."/>
        </authorList>
    </citation>
    <scope>NUCLEOTIDE SEQUENCE [LARGE SCALE GENOMIC DNA]</scope>
    <source>
        <strain evidence="1 2">CENA595</strain>
    </source>
</reference>
<keyword evidence="2" id="KW-1185">Reference proteome</keyword>
<dbReference type="OrthoDB" id="461843at2"/>
<dbReference type="Proteomes" id="UP000032452">
    <property type="component" value="Unassembled WGS sequence"/>
</dbReference>